<reference evidence="6 7" key="1">
    <citation type="submission" date="2015-04" db="EMBL/GenBank/DDBJ databases">
        <authorList>
            <person name="Syromyatnikov M.Y."/>
            <person name="Popov V.N."/>
        </authorList>
    </citation>
    <scope>NUCLEOTIDE SEQUENCE [LARGE SCALE GENOMIC DNA]</scope>
</reference>
<comment type="subcellular location">
    <subcellularLocation>
        <location evidence="1">Secreted</location>
    </subcellularLocation>
</comment>
<evidence type="ECO:0000256" key="5">
    <source>
        <dbReference type="SAM" id="SignalP"/>
    </source>
</evidence>
<evidence type="ECO:0000256" key="3">
    <source>
        <dbReference type="ARBA" id="ARBA00022525"/>
    </source>
</evidence>
<dbReference type="STRING" id="568069.A0A1J1HGX8"/>
<keyword evidence="7" id="KW-1185">Reference proteome</keyword>
<feature type="chain" id="PRO_5012814274" evidence="5">
    <location>
        <begin position="17"/>
        <end position="431"/>
    </location>
</feature>
<dbReference type="EMBL" id="CVRI01000004">
    <property type="protein sequence ID" value="CRK87272.1"/>
    <property type="molecule type" value="Genomic_DNA"/>
</dbReference>
<dbReference type="GO" id="GO:0005576">
    <property type="term" value="C:extracellular region"/>
    <property type="evidence" value="ECO:0007669"/>
    <property type="project" value="UniProtKB-SubCell"/>
</dbReference>
<evidence type="ECO:0000256" key="4">
    <source>
        <dbReference type="ARBA" id="ARBA00022729"/>
    </source>
</evidence>
<name>A0A1J1HGX8_9DIPT</name>
<protein>
    <submittedName>
        <fullName evidence="6">CLUMA_CG001074, isoform A</fullName>
    </submittedName>
</protein>
<evidence type="ECO:0000256" key="2">
    <source>
        <dbReference type="ARBA" id="ARBA00009127"/>
    </source>
</evidence>
<dbReference type="InterPro" id="IPR017996">
    <property type="entry name" value="MRJP/yellow-related"/>
</dbReference>
<organism evidence="6 7">
    <name type="scientific">Clunio marinus</name>
    <dbReference type="NCBI Taxonomy" id="568069"/>
    <lineage>
        <taxon>Eukaryota</taxon>
        <taxon>Metazoa</taxon>
        <taxon>Ecdysozoa</taxon>
        <taxon>Arthropoda</taxon>
        <taxon>Hexapoda</taxon>
        <taxon>Insecta</taxon>
        <taxon>Pterygota</taxon>
        <taxon>Neoptera</taxon>
        <taxon>Endopterygota</taxon>
        <taxon>Diptera</taxon>
        <taxon>Nematocera</taxon>
        <taxon>Chironomoidea</taxon>
        <taxon>Chironomidae</taxon>
        <taxon>Clunio</taxon>
    </lineage>
</organism>
<feature type="signal peptide" evidence="5">
    <location>
        <begin position="1"/>
        <end position="16"/>
    </location>
</feature>
<dbReference type="SUPFAM" id="SSF101898">
    <property type="entry name" value="NHL repeat"/>
    <property type="match status" value="1"/>
</dbReference>
<sequence>MKFILILPMIVAVSSARKLDEKFAWKELDFAWPSEEAKQEAIRSGKYIESHNLPLGLDIWQDKLFITVPRWKSGVASSLNYVKLSELERSPVLYPYPCWEAHDLPHDVPSTEGDANYGGGRTDAKGAEKVENILEKNNETIVSTFRIRIDECDRLWVMDSGLADILGSPKQLAPNSIAIFDLNTNKLIRRFIIPADQVKEDSFFANIIVDTQTSHCGDAFAYLPDLGSYAVVVYDFKNDHSYRVKHNFFHFDPLQGDLTVAGVNFQWTDGVFGMALGKPTNEHGDRTVYFHALASTKEFSVPNTVLKNETFATSNDAYFAYTLLGDRGPKSQSTAEHYDDKTDVIFYTQINRDAVGCWNINKPFTPENQGLVDSDSDALVFPNDLKVDNDGTLYVLSDRMPLFIYGTLKSEYNYRILTGKTSEIITGTPCA</sequence>
<dbReference type="PANTHER" id="PTHR10009">
    <property type="entry name" value="PROTEIN YELLOW-RELATED"/>
    <property type="match status" value="1"/>
</dbReference>
<dbReference type="Pfam" id="PF03022">
    <property type="entry name" value="MRJP"/>
    <property type="match status" value="1"/>
</dbReference>
<dbReference type="PANTHER" id="PTHR10009:SF11">
    <property type="entry name" value="RH54244P"/>
    <property type="match status" value="1"/>
</dbReference>
<evidence type="ECO:0000313" key="6">
    <source>
        <dbReference type="EMBL" id="CRK87272.1"/>
    </source>
</evidence>
<gene>
    <name evidence="6" type="primary">similar to Protein yellow</name>
    <name evidence="6" type="ORF">CLUMA_CG001074</name>
</gene>
<comment type="similarity">
    <text evidence="2">Belongs to the major royal jelly protein family.</text>
</comment>
<evidence type="ECO:0000313" key="7">
    <source>
        <dbReference type="Proteomes" id="UP000183832"/>
    </source>
</evidence>
<keyword evidence="4 5" id="KW-0732">Signal</keyword>
<dbReference type="InterPro" id="IPR011042">
    <property type="entry name" value="6-blade_b-propeller_TolB-like"/>
</dbReference>
<keyword evidence="3" id="KW-0964">Secreted</keyword>
<dbReference type="Proteomes" id="UP000183832">
    <property type="component" value="Unassembled WGS sequence"/>
</dbReference>
<dbReference type="Gene3D" id="2.120.10.30">
    <property type="entry name" value="TolB, C-terminal domain"/>
    <property type="match status" value="1"/>
</dbReference>
<proteinExistence type="inferred from homology"/>
<accession>A0A1J1HGX8</accession>
<dbReference type="OrthoDB" id="7776143at2759"/>
<evidence type="ECO:0000256" key="1">
    <source>
        <dbReference type="ARBA" id="ARBA00004613"/>
    </source>
</evidence>
<dbReference type="AlphaFoldDB" id="A0A1J1HGX8"/>